<keyword evidence="11 15" id="KW-1133">Transmembrane helix</keyword>
<keyword evidence="13 15" id="KW-0472">Membrane</keyword>
<dbReference type="Pfam" id="PF06480">
    <property type="entry name" value="FtsH_ext"/>
    <property type="match status" value="1"/>
</dbReference>
<evidence type="ECO:0000313" key="20">
    <source>
        <dbReference type="Proteomes" id="UP000298588"/>
    </source>
</evidence>
<evidence type="ECO:0000259" key="18">
    <source>
        <dbReference type="SMART" id="SM00382"/>
    </source>
</evidence>
<evidence type="ECO:0000256" key="9">
    <source>
        <dbReference type="ARBA" id="ARBA00022833"/>
    </source>
</evidence>
<dbReference type="EMBL" id="CP039865">
    <property type="protein sequence ID" value="QCK88441.1"/>
    <property type="molecule type" value="Genomic_DNA"/>
</dbReference>
<dbReference type="GO" id="GO:0005524">
    <property type="term" value="F:ATP binding"/>
    <property type="evidence" value="ECO:0007669"/>
    <property type="project" value="UniProtKB-UniRule"/>
</dbReference>
<evidence type="ECO:0000256" key="8">
    <source>
        <dbReference type="ARBA" id="ARBA00022801"/>
    </source>
</evidence>
<dbReference type="GO" id="GO:0008270">
    <property type="term" value="F:zinc ion binding"/>
    <property type="evidence" value="ECO:0007669"/>
    <property type="project" value="UniProtKB-UniRule"/>
</dbReference>
<feature type="active site" evidence="15">
    <location>
        <position position="419"/>
    </location>
</feature>
<evidence type="ECO:0000256" key="7">
    <source>
        <dbReference type="ARBA" id="ARBA00022741"/>
    </source>
</evidence>
<protein>
    <recommendedName>
        <fullName evidence="15">ATP-dependent zinc metalloprotease FtsH</fullName>
        <ecNumber evidence="15">3.4.24.-</ecNumber>
    </recommendedName>
</protein>
<dbReference type="Pfam" id="PF00004">
    <property type="entry name" value="AAA"/>
    <property type="match status" value="1"/>
</dbReference>
<dbReference type="SMART" id="SM00382">
    <property type="entry name" value="AAA"/>
    <property type="match status" value="1"/>
</dbReference>
<feature type="transmembrane region" description="Helical" evidence="15">
    <location>
        <begin position="103"/>
        <end position="124"/>
    </location>
</feature>
<dbReference type="InterPro" id="IPR041569">
    <property type="entry name" value="AAA_lid_3"/>
</dbReference>
<feature type="compositionally biased region" description="Basic and acidic residues" evidence="17">
    <location>
        <begin position="599"/>
        <end position="612"/>
    </location>
</feature>
<dbReference type="Proteomes" id="UP000298588">
    <property type="component" value="Chromosome"/>
</dbReference>
<dbReference type="SUPFAM" id="SSF52540">
    <property type="entry name" value="P-loop containing nucleoside triphosphate hydrolases"/>
    <property type="match status" value="1"/>
</dbReference>
<dbReference type="GO" id="GO:0030163">
    <property type="term" value="P:protein catabolic process"/>
    <property type="evidence" value="ECO:0007669"/>
    <property type="project" value="UniProtKB-UniRule"/>
</dbReference>
<feature type="binding site" evidence="15">
    <location>
        <begin position="196"/>
        <end position="203"/>
    </location>
    <ligand>
        <name>ATP</name>
        <dbReference type="ChEBI" id="CHEBI:30616"/>
    </ligand>
</feature>
<feature type="binding site" evidence="15">
    <location>
        <position position="422"/>
    </location>
    <ligand>
        <name>Zn(2+)</name>
        <dbReference type="ChEBI" id="CHEBI:29105"/>
        <note>catalytic</note>
    </ligand>
</feature>
<keyword evidence="20" id="KW-1185">Reference proteome</keyword>
<feature type="region of interest" description="Disordered" evidence="17">
    <location>
        <begin position="599"/>
        <end position="639"/>
    </location>
</feature>
<evidence type="ECO:0000256" key="14">
    <source>
        <dbReference type="ARBA" id="ARBA00061570"/>
    </source>
</evidence>
<evidence type="ECO:0000256" key="5">
    <source>
        <dbReference type="ARBA" id="ARBA00022692"/>
    </source>
</evidence>
<dbReference type="Gene3D" id="3.30.720.210">
    <property type="match status" value="1"/>
</dbReference>
<dbReference type="PANTHER" id="PTHR23076">
    <property type="entry name" value="METALLOPROTEASE M41 FTSH"/>
    <property type="match status" value="1"/>
</dbReference>
<comment type="cofactor">
    <cofactor evidence="15">
        <name>Zn(2+)</name>
        <dbReference type="ChEBI" id="CHEBI:29105"/>
    </cofactor>
    <text evidence="15">Binds 1 zinc ion per subunit.</text>
</comment>
<dbReference type="InterPro" id="IPR005936">
    <property type="entry name" value="FtsH"/>
</dbReference>
<dbReference type="CDD" id="cd19501">
    <property type="entry name" value="RecA-like_FtsH"/>
    <property type="match status" value="1"/>
</dbReference>
<dbReference type="FunFam" id="3.40.50.300:FF:000001">
    <property type="entry name" value="ATP-dependent zinc metalloprotease FtsH"/>
    <property type="match status" value="1"/>
</dbReference>
<dbReference type="HAMAP" id="MF_01458">
    <property type="entry name" value="FtsH"/>
    <property type="match status" value="1"/>
</dbReference>
<organism evidence="19 20">
    <name type="scientific">Phreatobacter aquaticus</name>
    <dbReference type="NCBI Taxonomy" id="2570229"/>
    <lineage>
        <taxon>Bacteria</taxon>
        <taxon>Pseudomonadati</taxon>
        <taxon>Pseudomonadota</taxon>
        <taxon>Alphaproteobacteria</taxon>
        <taxon>Hyphomicrobiales</taxon>
        <taxon>Phreatobacteraceae</taxon>
        <taxon>Phreatobacter</taxon>
    </lineage>
</organism>
<dbReference type="Pfam" id="PF17862">
    <property type="entry name" value="AAA_lid_3"/>
    <property type="match status" value="1"/>
</dbReference>
<comment type="subunit">
    <text evidence="15">Homohexamer.</text>
</comment>
<evidence type="ECO:0000313" key="19">
    <source>
        <dbReference type="EMBL" id="QCK88441.1"/>
    </source>
</evidence>
<keyword evidence="10 15" id="KW-0067">ATP-binding</keyword>
<feature type="binding site" evidence="15">
    <location>
        <position position="418"/>
    </location>
    <ligand>
        <name>Zn(2+)</name>
        <dbReference type="ChEBI" id="CHEBI:29105"/>
        <note>catalytic</note>
    </ligand>
</feature>
<dbReference type="PANTHER" id="PTHR23076:SF97">
    <property type="entry name" value="ATP-DEPENDENT ZINC METALLOPROTEASE YME1L1"/>
    <property type="match status" value="1"/>
</dbReference>
<dbReference type="GO" id="GO:0005886">
    <property type="term" value="C:plasma membrane"/>
    <property type="evidence" value="ECO:0007669"/>
    <property type="project" value="UniProtKB-SubCell"/>
</dbReference>
<dbReference type="GO" id="GO:0004222">
    <property type="term" value="F:metalloendopeptidase activity"/>
    <property type="evidence" value="ECO:0007669"/>
    <property type="project" value="InterPro"/>
</dbReference>
<evidence type="ECO:0000256" key="6">
    <source>
        <dbReference type="ARBA" id="ARBA00022723"/>
    </source>
</evidence>
<evidence type="ECO:0000256" key="10">
    <source>
        <dbReference type="ARBA" id="ARBA00022840"/>
    </source>
</evidence>
<evidence type="ECO:0000256" key="16">
    <source>
        <dbReference type="RuleBase" id="RU003651"/>
    </source>
</evidence>
<reference evidence="19 20" key="1">
    <citation type="submission" date="2019-04" db="EMBL/GenBank/DDBJ databases">
        <title>Phreatobacter aquaticus sp. nov.</title>
        <authorList>
            <person name="Choi A."/>
            <person name="Baek K."/>
        </authorList>
    </citation>
    <scope>NUCLEOTIDE SEQUENCE [LARGE SCALE GENOMIC DNA]</scope>
    <source>
        <strain evidence="19 20">NMCR1094</strain>
    </source>
</reference>
<keyword evidence="5 15" id="KW-0812">Transmembrane</keyword>
<proteinExistence type="inferred from homology"/>
<dbReference type="InterPro" id="IPR003959">
    <property type="entry name" value="ATPase_AAA_core"/>
</dbReference>
<dbReference type="PROSITE" id="PS00674">
    <property type="entry name" value="AAA"/>
    <property type="match status" value="1"/>
</dbReference>
<evidence type="ECO:0000256" key="3">
    <source>
        <dbReference type="ARBA" id="ARBA00022475"/>
    </source>
</evidence>
<dbReference type="InterPro" id="IPR011546">
    <property type="entry name" value="Pept_M41_FtsH_extracell"/>
</dbReference>
<evidence type="ECO:0000256" key="17">
    <source>
        <dbReference type="SAM" id="MobiDB-lite"/>
    </source>
</evidence>
<evidence type="ECO:0000256" key="15">
    <source>
        <dbReference type="HAMAP-Rule" id="MF_01458"/>
    </source>
</evidence>
<name>A0A4D7QPT7_9HYPH</name>
<comment type="subcellular location">
    <subcellularLocation>
        <location evidence="15">Cell membrane</location>
        <topology evidence="15">Multi-pass membrane protein</topology>
        <orientation evidence="15">Cytoplasmic side</orientation>
    </subcellularLocation>
    <subcellularLocation>
        <location evidence="1">Membrane</location>
    </subcellularLocation>
</comment>
<keyword evidence="12 15" id="KW-0482">Metalloprotease</keyword>
<dbReference type="FunFam" id="1.20.58.760:FF:000001">
    <property type="entry name" value="ATP-dependent zinc metalloprotease FtsH"/>
    <property type="match status" value="1"/>
</dbReference>
<dbReference type="InterPro" id="IPR027417">
    <property type="entry name" value="P-loop_NTPase"/>
</dbReference>
<dbReference type="Gene3D" id="1.20.58.760">
    <property type="entry name" value="Peptidase M41"/>
    <property type="match status" value="1"/>
</dbReference>
<dbReference type="GO" id="GO:0016887">
    <property type="term" value="F:ATP hydrolysis activity"/>
    <property type="evidence" value="ECO:0007669"/>
    <property type="project" value="UniProtKB-UniRule"/>
</dbReference>
<keyword evidence="9 15" id="KW-0862">Zinc</keyword>
<comment type="function">
    <text evidence="15">Acts as a processive, ATP-dependent zinc metallopeptidase for both cytoplasmic and membrane proteins. Plays a role in the quality control of integral membrane proteins.</text>
</comment>
<dbReference type="RefSeq" id="WP_137101767.1">
    <property type="nucleotide sequence ID" value="NZ_CP039865.1"/>
</dbReference>
<comment type="caution">
    <text evidence="15">Lacks conserved residue(s) required for the propagation of feature annotation.</text>
</comment>
<keyword evidence="4 15" id="KW-0645">Protease</keyword>
<keyword evidence="6 15" id="KW-0479">Metal-binding</keyword>
<comment type="similarity">
    <text evidence="14 15">In the central section; belongs to the AAA ATPase family.</text>
</comment>
<evidence type="ECO:0000256" key="1">
    <source>
        <dbReference type="ARBA" id="ARBA00004370"/>
    </source>
</evidence>
<dbReference type="GO" id="GO:0006508">
    <property type="term" value="P:proteolysis"/>
    <property type="evidence" value="ECO:0007669"/>
    <property type="project" value="UniProtKB-KW"/>
</dbReference>
<dbReference type="KEGG" id="paqt:E8L99_23125"/>
<dbReference type="GO" id="GO:0004176">
    <property type="term" value="F:ATP-dependent peptidase activity"/>
    <property type="evidence" value="ECO:0007669"/>
    <property type="project" value="InterPro"/>
</dbReference>
<accession>A0A4D7QPT7</accession>
<comment type="similarity">
    <text evidence="2 15">In the C-terminal section; belongs to the peptidase M41 family.</text>
</comment>
<evidence type="ECO:0000256" key="4">
    <source>
        <dbReference type="ARBA" id="ARBA00022670"/>
    </source>
</evidence>
<dbReference type="OrthoDB" id="9809379at2"/>
<dbReference type="InterPro" id="IPR000642">
    <property type="entry name" value="Peptidase_M41"/>
</dbReference>
<evidence type="ECO:0000256" key="11">
    <source>
        <dbReference type="ARBA" id="ARBA00022989"/>
    </source>
</evidence>
<dbReference type="Gene3D" id="1.10.8.60">
    <property type="match status" value="1"/>
</dbReference>
<gene>
    <name evidence="15" type="primary">ftsH</name>
    <name evidence="19" type="ORF">E8L99_23125</name>
</gene>
<dbReference type="InterPro" id="IPR003593">
    <property type="entry name" value="AAA+_ATPase"/>
</dbReference>
<dbReference type="Gene3D" id="3.40.50.300">
    <property type="entry name" value="P-loop containing nucleotide triphosphate hydrolases"/>
    <property type="match status" value="1"/>
</dbReference>
<evidence type="ECO:0000256" key="13">
    <source>
        <dbReference type="ARBA" id="ARBA00023136"/>
    </source>
</evidence>
<dbReference type="NCBIfam" id="TIGR01241">
    <property type="entry name" value="FtsH_fam"/>
    <property type="match status" value="1"/>
</dbReference>
<dbReference type="FunFam" id="1.10.8.60:FF:000001">
    <property type="entry name" value="ATP-dependent zinc metalloprotease FtsH"/>
    <property type="match status" value="1"/>
</dbReference>
<dbReference type="SUPFAM" id="SSF140990">
    <property type="entry name" value="FtsH protease domain-like"/>
    <property type="match status" value="1"/>
</dbReference>
<dbReference type="InterPro" id="IPR037219">
    <property type="entry name" value="Peptidase_M41-like"/>
</dbReference>
<keyword evidence="8 15" id="KW-0378">Hydrolase</keyword>
<evidence type="ECO:0000256" key="2">
    <source>
        <dbReference type="ARBA" id="ARBA00010044"/>
    </source>
</evidence>
<sequence>MNSNFRNLALWVIIVLLLLALFTLFQSPQTRQGASDMPFSQFLTEVDAGRVRDVTIQGPEVNGHFTDGRTFQTYAPPFPGLTQKLFDKGVQVQARPPGEQVPWFVALLAQWFPVILLIGLWIFMSRQIQGAGGKAMGFGKSKAKLLTEAHGRVTFEDVAGIDEAKQDLQEIVEFLRDPQKFQRLGGRIPRGCLLVGPPGTGKTLTAKAVAGEANVPFFTISGSDFVEMFVGVGASRVRDMFEQAKKNAPCIIFIDEIDAVGRHRGAGLGGGNDEREQTLNQLLVEMDGFEPNEGIIIIAATNRPDVLDPALLRPGRFDRQIVVPNPDVNGREKILKVHARKVPLAPDVDLKIIARGTPGFSGADLMNLINEGALLAARRSKRMVTMADLEDAKDKVMMGAERRSMAMSEEEKKLTAYHEAGHAIVGLKVPAGLPVHKATIIPRGRALGMVKFLPEGDRYSMKYKEYTSHLAVAMGGRVAEELTFGKENVTSGAVGDIDQATKMARAMVTRMGFSEELGMVAYGDNQEEVFLGMSMGKQQNISESTAQKIDSEVQRLVNEGYVTAKQILTENHDAFITVAEALLEYETLTGDEIKDLLIGKPPAREAETDRGQGRGSAVPTAGKGRRPANDDGLEPQPQA</sequence>
<dbReference type="EC" id="3.4.24.-" evidence="15"/>
<feature type="domain" description="AAA+ ATPase" evidence="18">
    <location>
        <begin position="188"/>
        <end position="327"/>
    </location>
</feature>
<feature type="binding site" evidence="15">
    <location>
        <position position="496"/>
    </location>
    <ligand>
        <name>Zn(2+)</name>
        <dbReference type="ChEBI" id="CHEBI:29105"/>
        <note>catalytic</note>
    </ligand>
</feature>
<keyword evidence="7 15" id="KW-0547">Nucleotide-binding</keyword>
<dbReference type="Pfam" id="PF01434">
    <property type="entry name" value="Peptidase_M41"/>
    <property type="match status" value="1"/>
</dbReference>
<dbReference type="InterPro" id="IPR003960">
    <property type="entry name" value="ATPase_AAA_CS"/>
</dbReference>
<evidence type="ECO:0000256" key="12">
    <source>
        <dbReference type="ARBA" id="ARBA00023049"/>
    </source>
</evidence>
<keyword evidence="3 15" id="KW-1003">Cell membrane</keyword>
<dbReference type="AlphaFoldDB" id="A0A4D7QPT7"/>
<comment type="similarity">
    <text evidence="16">Belongs to the AAA ATPase family.</text>
</comment>